<sequence>FSTNTGMIGLGNRDIQVGDCICILGGNMPFILRQVEGHGGDIAYQYIGQAYVHGIMDGEIMEE</sequence>
<evidence type="ECO:0000313" key="2">
    <source>
        <dbReference type="Proteomes" id="UP000736672"/>
    </source>
</evidence>
<reference evidence="1" key="1">
    <citation type="journal article" date="2021" name="Nat. Commun.">
        <title>Genetic determinants of endophytism in the Arabidopsis root mycobiome.</title>
        <authorList>
            <person name="Mesny F."/>
            <person name="Miyauchi S."/>
            <person name="Thiergart T."/>
            <person name="Pickel B."/>
            <person name="Atanasova L."/>
            <person name="Karlsson M."/>
            <person name="Huettel B."/>
            <person name="Barry K.W."/>
            <person name="Haridas S."/>
            <person name="Chen C."/>
            <person name="Bauer D."/>
            <person name="Andreopoulos W."/>
            <person name="Pangilinan J."/>
            <person name="LaButti K."/>
            <person name="Riley R."/>
            <person name="Lipzen A."/>
            <person name="Clum A."/>
            <person name="Drula E."/>
            <person name="Henrissat B."/>
            <person name="Kohler A."/>
            <person name="Grigoriev I.V."/>
            <person name="Martin F.M."/>
            <person name="Hacquard S."/>
        </authorList>
    </citation>
    <scope>NUCLEOTIDE SEQUENCE</scope>
    <source>
        <strain evidence="1">FSSC 5 MPI-SDFR-AT-0091</strain>
    </source>
</reference>
<comment type="caution">
    <text evidence="1">The sequence shown here is derived from an EMBL/GenBank/DDBJ whole genome shotgun (WGS) entry which is preliminary data.</text>
</comment>
<protein>
    <submittedName>
        <fullName evidence="1">Uncharacterized protein</fullName>
    </submittedName>
</protein>
<dbReference type="EMBL" id="JAGTJS010000014">
    <property type="protein sequence ID" value="KAH7248278.1"/>
    <property type="molecule type" value="Genomic_DNA"/>
</dbReference>
<dbReference type="Proteomes" id="UP000736672">
    <property type="component" value="Unassembled WGS sequence"/>
</dbReference>
<dbReference type="Pfam" id="PF26639">
    <property type="entry name" value="Het-6_barrel"/>
    <property type="match status" value="1"/>
</dbReference>
<keyword evidence="2" id="KW-1185">Reference proteome</keyword>
<proteinExistence type="predicted"/>
<feature type="non-terminal residue" evidence="1">
    <location>
        <position position="1"/>
    </location>
</feature>
<organism evidence="1 2">
    <name type="scientific">Fusarium solani</name>
    <name type="common">Filamentous fungus</name>
    <dbReference type="NCBI Taxonomy" id="169388"/>
    <lineage>
        <taxon>Eukaryota</taxon>
        <taxon>Fungi</taxon>
        <taxon>Dikarya</taxon>
        <taxon>Ascomycota</taxon>
        <taxon>Pezizomycotina</taxon>
        <taxon>Sordariomycetes</taxon>
        <taxon>Hypocreomycetidae</taxon>
        <taxon>Hypocreales</taxon>
        <taxon>Nectriaceae</taxon>
        <taxon>Fusarium</taxon>
        <taxon>Fusarium solani species complex</taxon>
    </lineage>
</organism>
<name>A0A9P9K524_FUSSL</name>
<evidence type="ECO:0000313" key="1">
    <source>
        <dbReference type="EMBL" id="KAH7248278.1"/>
    </source>
</evidence>
<dbReference type="OrthoDB" id="2157530at2759"/>
<dbReference type="AlphaFoldDB" id="A0A9P9K524"/>
<accession>A0A9P9K524</accession>
<feature type="non-terminal residue" evidence="1">
    <location>
        <position position="63"/>
    </location>
</feature>
<gene>
    <name evidence="1" type="ORF">B0J15DRAFT_376543</name>
</gene>